<organism evidence="16 17">
    <name type="scientific">Marinihelvus fidelis</name>
    <dbReference type="NCBI Taxonomy" id="2613842"/>
    <lineage>
        <taxon>Bacteria</taxon>
        <taxon>Pseudomonadati</taxon>
        <taxon>Pseudomonadota</taxon>
        <taxon>Gammaproteobacteria</taxon>
        <taxon>Chromatiales</taxon>
        <taxon>Wenzhouxiangellaceae</taxon>
        <taxon>Marinihelvus</taxon>
    </lineage>
</organism>
<feature type="site" description="Electron transfer via tryptophanyl radical" evidence="13">
    <location>
        <position position="314"/>
    </location>
</feature>
<dbReference type="GO" id="GO:0071949">
    <property type="term" value="F:FAD binding"/>
    <property type="evidence" value="ECO:0007669"/>
    <property type="project" value="TreeGrafter"/>
</dbReference>
<feature type="site" description="Electron transfer via tryptophanyl radical" evidence="13">
    <location>
        <position position="367"/>
    </location>
</feature>
<dbReference type="PANTHER" id="PTHR11455:SF9">
    <property type="entry name" value="CRYPTOCHROME CIRCADIAN CLOCK 5 ISOFORM X1"/>
    <property type="match status" value="1"/>
</dbReference>
<dbReference type="Proteomes" id="UP000325372">
    <property type="component" value="Unassembled WGS sequence"/>
</dbReference>
<feature type="binding site" evidence="12">
    <location>
        <begin position="380"/>
        <end position="382"/>
    </location>
    <ligand>
        <name>FAD</name>
        <dbReference type="ChEBI" id="CHEBI:57692"/>
    </ligand>
</feature>
<evidence type="ECO:0000256" key="3">
    <source>
        <dbReference type="ARBA" id="ARBA00013149"/>
    </source>
</evidence>
<protein>
    <recommendedName>
        <fullName evidence="4">Deoxyribodipyrimidine photo-lyase</fullName>
        <ecNumber evidence="3">4.1.99.3</ecNumber>
    </recommendedName>
    <alternativeName>
        <fullName evidence="8">DNA photolyase</fullName>
    </alternativeName>
    <alternativeName>
        <fullName evidence="11">Photoreactivating enzyme</fullName>
    </alternativeName>
</protein>
<evidence type="ECO:0000256" key="2">
    <source>
        <dbReference type="ARBA" id="ARBA00005862"/>
    </source>
</evidence>
<dbReference type="EMBL" id="VYXP01000001">
    <property type="protein sequence ID" value="KAA9134162.1"/>
    <property type="molecule type" value="Genomic_DNA"/>
</dbReference>
<dbReference type="GO" id="GO:0003677">
    <property type="term" value="F:DNA binding"/>
    <property type="evidence" value="ECO:0007669"/>
    <property type="project" value="TreeGrafter"/>
</dbReference>
<gene>
    <name evidence="16" type="ORF">F3N42_01050</name>
</gene>
<dbReference type="GO" id="GO:0000719">
    <property type="term" value="P:photoreactive repair"/>
    <property type="evidence" value="ECO:0007669"/>
    <property type="project" value="UniProtKB-ARBA"/>
</dbReference>
<dbReference type="GO" id="GO:0009416">
    <property type="term" value="P:response to light stimulus"/>
    <property type="evidence" value="ECO:0007669"/>
    <property type="project" value="TreeGrafter"/>
</dbReference>
<evidence type="ECO:0000313" key="17">
    <source>
        <dbReference type="Proteomes" id="UP000325372"/>
    </source>
</evidence>
<evidence type="ECO:0000256" key="8">
    <source>
        <dbReference type="ARBA" id="ARBA00031671"/>
    </source>
</evidence>
<keyword evidence="7 14" id="KW-0157">Chromophore</keyword>
<dbReference type="Pfam" id="PF03441">
    <property type="entry name" value="FAD_binding_7"/>
    <property type="match status" value="1"/>
</dbReference>
<dbReference type="FunFam" id="1.10.579.10:FF:000003">
    <property type="entry name" value="Deoxyribodipyrimidine photo-lyase"/>
    <property type="match status" value="1"/>
</dbReference>
<evidence type="ECO:0000256" key="10">
    <source>
        <dbReference type="ARBA" id="ARBA00059220"/>
    </source>
</evidence>
<comment type="function">
    <text evidence="10">Involved in repair of UV radiation-induced DNA damage. Catalyzes the light-dependent monomerization (300-600 nm) of cyclobutyl pyrimidine dimers (in cis-syn configuration), which are formed between adjacent bases on the same DNA strand upon exposure to ultraviolet radiation.</text>
</comment>
<evidence type="ECO:0000256" key="14">
    <source>
        <dbReference type="RuleBase" id="RU004182"/>
    </source>
</evidence>
<keyword evidence="17" id="KW-1185">Reference proteome</keyword>
<feature type="domain" description="Photolyase/cryptochrome alpha/beta" evidence="15">
    <location>
        <begin position="11"/>
        <end position="140"/>
    </location>
</feature>
<evidence type="ECO:0000256" key="12">
    <source>
        <dbReference type="PIRSR" id="PIRSR602081-1"/>
    </source>
</evidence>
<evidence type="ECO:0000256" key="1">
    <source>
        <dbReference type="ARBA" id="ARBA00001932"/>
    </source>
</evidence>
<reference evidence="16 17" key="1">
    <citation type="submission" date="2019-09" db="EMBL/GenBank/DDBJ databases">
        <title>Wenzhouxiangella sp. Genome sequencing and assembly.</title>
        <authorList>
            <person name="Zhang R."/>
        </authorList>
    </citation>
    <scope>NUCLEOTIDE SEQUENCE [LARGE SCALE GENOMIC DNA]</scope>
    <source>
        <strain evidence="16 17">W260</strain>
    </source>
</reference>
<dbReference type="InterPro" id="IPR002081">
    <property type="entry name" value="Cryptochrome/DNA_photolyase_1"/>
</dbReference>
<comment type="similarity">
    <text evidence="2">Belongs to the DNA photolyase class-1 family.</text>
</comment>
<comment type="caution">
    <text evidence="16">The sequence shown here is derived from an EMBL/GenBank/DDBJ whole genome shotgun (WGS) entry which is preliminary data.</text>
</comment>
<dbReference type="Gene3D" id="1.25.40.80">
    <property type="match status" value="1"/>
</dbReference>
<dbReference type="PANTHER" id="PTHR11455">
    <property type="entry name" value="CRYPTOCHROME"/>
    <property type="match status" value="1"/>
</dbReference>
<name>A0A5N0TGH8_9GAMM</name>
<dbReference type="SUPFAM" id="SSF48173">
    <property type="entry name" value="Cryptochrome/photolyase FAD-binding domain"/>
    <property type="match status" value="1"/>
</dbReference>
<dbReference type="Gene3D" id="3.40.50.620">
    <property type="entry name" value="HUPs"/>
    <property type="match status" value="1"/>
</dbReference>
<evidence type="ECO:0000256" key="13">
    <source>
        <dbReference type="PIRSR" id="PIRSR602081-2"/>
    </source>
</evidence>
<feature type="binding site" evidence="12">
    <location>
        <position position="233"/>
    </location>
    <ligand>
        <name>FAD</name>
        <dbReference type="ChEBI" id="CHEBI:57692"/>
    </ligand>
</feature>
<keyword evidence="16" id="KW-0456">Lyase</keyword>
<comment type="catalytic activity">
    <reaction evidence="9">
        <text>cyclobutadipyrimidine (in DNA) = 2 pyrimidine residues (in DNA).</text>
        <dbReference type="EC" id="4.1.99.3"/>
    </reaction>
</comment>
<evidence type="ECO:0000256" key="6">
    <source>
        <dbReference type="ARBA" id="ARBA00022827"/>
    </source>
</evidence>
<comment type="cofactor">
    <cofactor evidence="1">
        <name>(6R)-5,10-methylene-5,6,7,8-tetrahydrofolate</name>
        <dbReference type="ChEBI" id="CHEBI:15636"/>
    </cofactor>
</comment>
<evidence type="ECO:0000256" key="11">
    <source>
        <dbReference type="ARBA" id="ARBA00083107"/>
    </source>
</evidence>
<dbReference type="InterPro" id="IPR036134">
    <property type="entry name" value="Crypto/Photolyase_FAD-like_sf"/>
</dbReference>
<evidence type="ECO:0000259" key="15">
    <source>
        <dbReference type="PROSITE" id="PS51645"/>
    </source>
</evidence>
<dbReference type="InterPro" id="IPR036155">
    <property type="entry name" value="Crypto/Photolyase_N_sf"/>
</dbReference>
<feature type="binding site" evidence="12">
    <location>
        <position position="280"/>
    </location>
    <ligand>
        <name>FAD</name>
        <dbReference type="ChEBI" id="CHEBI:57692"/>
    </ligand>
</feature>
<feature type="binding site" evidence="12">
    <location>
        <begin position="245"/>
        <end position="249"/>
    </location>
    <ligand>
        <name>FAD</name>
        <dbReference type="ChEBI" id="CHEBI:57692"/>
    </ligand>
</feature>
<dbReference type="InterPro" id="IPR006050">
    <property type="entry name" value="DNA_photolyase_N"/>
</dbReference>
<evidence type="ECO:0000313" key="16">
    <source>
        <dbReference type="EMBL" id="KAA9134162.1"/>
    </source>
</evidence>
<feature type="site" description="Electron transfer via tryptophanyl radical" evidence="13">
    <location>
        <position position="390"/>
    </location>
</feature>
<dbReference type="PROSITE" id="PS51645">
    <property type="entry name" value="PHR_CRY_ALPHA_BETA"/>
    <property type="match status" value="1"/>
</dbReference>
<comment type="cofactor">
    <cofactor evidence="12">
        <name>FAD</name>
        <dbReference type="ChEBI" id="CHEBI:57692"/>
    </cofactor>
    <text evidence="12">Binds 1 FAD per subunit.</text>
</comment>
<dbReference type="PROSITE" id="PS00394">
    <property type="entry name" value="DNA_PHOTOLYASES_1_1"/>
    <property type="match status" value="1"/>
</dbReference>
<sequence length="484" mass="54068">MQKRFTPVTDAPSIVWFRRDLRVNDNPALSRAIAGGGPVLPVYVLADDEDGDWRPGGASRWWLHHALASLADALDELGLPLVLEQGSSIDTLRRLADETNAGQVLWNRRYEPAAIERDARVEAALRDDGLETWTGNAALLWEPDQVSNQSGKPFRVFTPFWKHLRSLPAETPVLLPDSRPRAPDTVPDGLAPEELDLLPKRDWADGFSNRWTPTLNGASDALQAFLDGPVNRYGEQRDIPAEAGTSRLSPYLAHGQLGPRQVWAAVHASGAVDRGVGYKYLSEIAWREFGYHLLVHFPDTPTQALNEKYRAFPWSADEETLQAWQTGLTGYPIVDAGMRELWATGWMHNRVRMVVASLLVKHLLQPWQDGARWFWDTLVDADLASNTLGWQWSAGCGADAAPYFRIFNPMLQGEKFDAEGDYVRRWVPELADLPAKHIHTPWEAPAAVLREAGVRLGETYPEPVIDHKAGRERALAALAQLRNG</sequence>
<evidence type="ECO:0000256" key="9">
    <source>
        <dbReference type="ARBA" id="ARBA00033999"/>
    </source>
</evidence>
<dbReference type="GO" id="GO:0003904">
    <property type="term" value="F:deoxyribodipyrimidine photo-lyase activity"/>
    <property type="evidence" value="ECO:0007669"/>
    <property type="project" value="UniProtKB-EC"/>
</dbReference>
<accession>A0A5N0TGH8</accession>
<proteinExistence type="inferred from homology"/>
<comment type="similarity">
    <text evidence="14">Belongs to the DNA photolyase family.</text>
</comment>
<keyword evidence="6 12" id="KW-0274">FAD</keyword>
<evidence type="ECO:0000256" key="4">
    <source>
        <dbReference type="ARBA" id="ARBA00014046"/>
    </source>
</evidence>
<evidence type="ECO:0000256" key="7">
    <source>
        <dbReference type="ARBA" id="ARBA00022991"/>
    </source>
</evidence>
<dbReference type="SUPFAM" id="SSF52425">
    <property type="entry name" value="Cryptochrome/photolyase, N-terminal domain"/>
    <property type="match status" value="1"/>
</dbReference>
<dbReference type="InterPro" id="IPR005101">
    <property type="entry name" value="Cryptochr/Photolyase_FAD-bd"/>
</dbReference>
<dbReference type="InterPro" id="IPR018394">
    <property type="entry name" value="DNA_photolyase_1_CS_C"/>
</dbReference>
<dbReference type="InterPro" id="IPR014729">
    <property type="entry name" value="Rossmann-like_a/b/a_fold"/>
</dbReference>
<dbReference type="PRINTS" id="PR00147">
    <property type="entry name" value="DNAPHOTLYASE"/>
</dbReference>
<dbReference type="EC" id="4.1.99.3" evidence="3"/>
<dbReference type="AlphaFoldDB" id="A0A5N0TGH8"/>
<evidence type="ECO:0000256" key="5">
    <source>
        <dbReference type="ARBA" id="ARBA00022630"/>
    </source>
</evidence>
<dbReference type="Pfam" id="PF00875">
    <property type="entry name" value="DNA_photolyase"/>
    <property type="match status" value="1"/>
</dbReference>
<dbReference type="Gene3D" id="1.10.579.10">
    <property type="entry name" value="DNA Cyclobutane Dipyrimidine Photolyase, subunit A, domain 3"/>
    <property type="match status" value="1"/>
</dbReference>
<keyword evidence="5 12" id="KW-0285">Flavoprotein</keyword>